<feature type="transmembrane region" description="Helical" evidence="1">
    <location>
        <begin position="5"/>
        <end position="26"/>
    </location>
</feature>
<feature type="transmembrane region" description="Helical" evidence="1">
    <location>
        <begin position="97"/>
        <end position="118"/>
    </location>
</feature>
<dbReference type="AlphaFoldDB" id="A0A2S4NBU7"/>
<dbReference type="RefSeq" id="WP_103724673.1">
    <property type="nucleotide sequence ID" value="NZ_PQNY01000001.1"/>
</dbReference>
<name>A0A2S4NBU7_9FLAO</name>
<evidence type="ECO:0000313" key="3">
    <source>
        <dbReference type="Proteomes" id="UP000237056"/>
    </source>
</evidence>
<dbReference type="EMBL" id="PQNY01000001">
    <property type="protein sequence ID" value="POS02923.1"/>
    <property type="molecule type" value="Genomic_DNA"/>
</dbReference>
<feature type="transmembrane region" description="Helical" evidence="1">
    <location>
        <begin position="38"/>
        <end position="55"/>
    </location>
</feature>
<keyword evidence="1" id="KW-1133">Transmembrane helix</keyword>
<keyword evidence="1" id="KW-0812">Transmembrane</keyword>
<dbReference type="Proteomes" id="UP000237056">
    <property type="component" value="Unassembled WGS sequence"/>
</dbReference>
<feature type="transmembrane region" description="Helical" evidence="1">
    <location>
        <begin position="62"/>
        <end position="82"/>
    </location>
</feature>
<reference evidence="2 3" key="1">
    <citation type="submission" date="2018-01" db="EMBL/GenBank/DDBJ databases">
        <title>Genomic Encyclopedia of Type Strains, Phase I: the one thousand microbial genomes (KMG-I) project.</title>
        <authorList>
            <person name="Goeker M."/>
        </authorList>
    </citation>
    <scope>NUCLEOTIDE SEQUENCE [LARGE SCALE GENOMIC DNA]</scope>
    <source>
        <strain evidence="2 3">DSM 17960</strain>
    </source>
</reference>
<comment type="caution">
    <text evidence="2">The sequence shown here is derived from an EMBL/GenBank/DDBJ whole genome shotgun (WGS) entry which is preliminary data.</text>
</comment>
<accession>A0A2S4NBU7</accession>
<gene>
    <name evidence="2" type="ORF">Q361_10121</name>
</gene>
<organism evidence="2 3">
    <name type="scientific">Flavobacterium croceum DSM 17960</name>
    <dbReference type="NCBI Taxonomy" id="1121886"/>
    <lineage>
        <taxon>Bacteria</taxon>
        <taxon>Pseudomonadati</taxon>
        <taxon>Bacteroidota</taxon>
        <taxon>Flavobacteriia</taxon>
        <taxon>Flavobacteriales</taxon>
        <taxon>Flavobacteriaceae</taxon>
        <taxon>Flavobacterium</taxon>
    </lineage>
</organism>
<dbReference type="OrthoDB" id="1375605at2"/>
<protein>
    <submittedName>
        <fullName evidence="2">Uncharacterized protein</fullName>
    </submittedName>
</protein>
<evidence type="ECO:0000256" key="1">
    <source>
        <dbReference type="SAM" id="Phobius"/>
    </source>
</evidence>
<keyword evidence="1" id="KW-0472">Membrane</keyword>
<evidence type="ECO:0000313" key="2">
    <source>
        <dbReference type="EMBL" id="POS02923.1"/>
    </source>
</evidence>
<keyword evidence="3" id="KW-1185">Reference proteome</keyword>
<proteinExistence type="predicted"/>
<sequence>MNKEIVLVVVAILVFSTSTFLINHYFLPAQLINIPQTYLFFTLASIITMLILVVVKRKNLDIVGVSFLLITTIKAGIAFWYGKNIIYASEKYNTDRFNFYIVFVLFLLIETLLTIYLLNKTPNNPNNYINLSKKI</sequence>